<dbReference type="GO" id="GO:1904462">
    <property type="term" value="P:ergosteryl 3-beta-D-glucoside catabolic process"/>
    <property type="evidence" value="ECO:0007669"/>
    <property type="project" value="EnsemblFungi"/>
</dbReference>
<name>A0A1E3NVD9_9ASCO</name>
<dbReference type="PANTHER" id="PTHR31308">
    <property type="match status" value="1"/>
</dbReference>
<gene>
    <name evidence="6" type="ORF">PICMEDRAFT_28419</name>
</gene>
<dbReference type="GO" id="GO:0000272">
    <property type="term" value="P:polysaccharide catabolic process"/>
    <property type="evidence" value="ECO:0007669"/>
    <property type="project" value="InterPro"/>
</dbReference>
<dbReference type="FunFam" id="3.20.20.80:FF:000174">
    <property type="entry name" value="YIR007W-like protein"/>
    <property type="match status" value="1"/>
</dbReference>
<dbReference type="Gene3D" id="3.20.20.80">
    <property type="entry name" value="Glycosidases"/>
    <property type="match status" value="2"/>
</dbReference>
<evidence type="ECO:0000259" key="4">
    <source>
        <dbReference type="Pfam" id="PF00150"/>
    </source>
</evidence>
<dbReference type="RefSeq" id="XP_019020626.1">
    <property type="nucleotide sequence ID" value="XM_019162540.1"/>
</dbReference>
<dbReference type="InterPro" id="IPR041036">
    <property type="entry name" value="GH5_C"/>
</dbReference>
<dbReference type="InterPro" id="IPR052066">
    <property type="entry name" value="Glycosphingolipid_Hydrolases"/>
</dbReference>
<keyword evidence="2" id="KW-0378">Hydrolase</keyword>
<comment type="similarity">
    <text evidence="1">Belongs to the glycosyl hydrolase 5 (cellulase A) family.</text>
</comment>
<dbReference type="SUPFAM" id="SSF51445">
    <property type="entry name" value="(Trans)glycosidases"/>
    <property type="match status" value="1"/>
</dbReference>
<evidence type="ECO:0000256" key="2">
    <source>
        <dbReference type="ARBA" id="ARBA00022801"/>
    </source>
</evidence>
<protein>
    <recommendedName>
        <fullName evidence="8">Glycoside hydrolase family 5 domain-containing protein</fullName>
    </recommendedName>
</protein>
<accession>A0A1E3NVD9</accession>
<dbReference type="InterPro" id="IPR013780">
    <property type="entry name" value="Glyco_hydro_b"/>
</dbReference>
<reference evidence="6 7" key="1">
    <citation type="journal article" date="2016" name="Proc. Natl. Acad. Sci. U.S.A.">
        <title>Comparative genomics of biotechnologically important yeasts.</title>
        <authorList>
            <person name="Riley R."/>
            <person name="Haridas S."/>
            <person name="Wolfe K.H."/>
            <person name="Lopes M.R."/>
            <person name="Hittinger C.T."/>
            <person name="Goeker M."/>
            <person name="Salamov A.A."/>
            <person name="Wisecaver J.H."/>
            <person name="Long T.M."/>
            <person name="Calvey C.H."/>
            <person name="Aerts A.L."/>
            <person name="Barry K.W."/>
            <person name="Choi C."/>
            <person name="Clum A."/>
            <person name="Coughlan A.Y."/>
            <person name="Deshpande S."/>
            <person name="Douglass A.P."/>
            <person name="Hanson S.J."/>
            <person name="Klenk H.-P."/>
            <person name="LaButti K.M."/>
            <person name="Lapidus A."/>
            <person name="Lindquist E.A."/>
            <person name="Lipzen A.M."/>
            <person name="Meier-Kolthoff J.P."/>
            <person name="Ohm R.A."/>
            <person name="Otillar R.P."/>
            <person name="Pangilinan J.L."/>
            <person name="Peng Y."/>
            <person name="Rokas A."/>
            <person name="Rosa C.A."/>
            <person name="Scheuner C."/>
            <person name="Sibirny A.A."/>
            <person name="Slot J.C."/>
            <person name="Stielow J.B."/>
            <person name="Sun H."/>
            <person name="Kurtzman C.P."/>
            <person name="Blackwell M."/>
            <person name="Grigoriev I.V."/>
            <person name="Jeffries T.W."/>
        </authorList>
    </citation>
    <scope>NUCLEOTIDE SEQUENCE [LARGE SCALE GENOMIC DNA]</scope>
    <source>
        <strain evidence="6 7">NRRL Y-2026</strain>
    </source>
</reference>
<dbReference type="Pfam" id="PF18564">
    <property type="entry name" value="Glyco_hydro_5_C"/>
    <property type="match status" value="1"/>
</dbReference>
<evidence type="ECO:0000256" key="3">
    <source>
        <dbReference type="ARBA" id="ARBA00023295"/>
    </source>
</evidence>
<evidence type="ECO:0008006" key="8">
    <source>
        <dbReference type="Google" id="ProtNLM"/>
    </source>
</evidence>
<dbReference type="InterPro" id="IPR001547">
    <property type="entry name" value="Glyco_hydro_5"/>
</dbReference>
<proteinExistence type="inferred from homology"/>
<evidence type="ECO:0000313" key="7">
    <source>
        <dbReference type="Proteomes" id="UP000094455"/>
    </source>
</evidence>
<feature type="domain" description="Glycoside hydrolase family 5 C-terminal" evidence="5">
    <location>
        <begin position="647"/>
        <end position="731"/>
    </location>
</feature>
<dbReference type="AlphaFoldDB" id="A0A1E3NVD9"/>
<dbReference type="Proteomes" id="UP000094455">
    <property type="component" value="Unassembled WGS sequence"/>
</dbReference>
<dbReference type="Pfam" id="PF00150">
    <property type="entry name" value="Cellulase"/>
    <property type="match status" value="1"/>
</dbReference>
<keyword evidence="7" id="KW-1185">Reference proteome</keyword>
<dbReference type="GO" id="GO:0050295">
    <property type="term" value="F:steryl-beta-glucosidase activity"/>
    <property type="evidence" value="ECO:0007669"/>
    <property type="project" value="EnsemblFungi"/>
</dbReference>
<sequence length="767" mass="87798">MFPTPLATKPLVVDRNGQFREKDTGRVFRMHGVNFASNTKMPEEPCQNSNMDPEHCGFYERADTVTFVGKPFPLNEGYQHLSRIKQCGFNTIRFVTTWEAIEHEGPGIYDLEYADYLVGFLKLIDEVGGLYVFIDPHQDVWSRFSGGSGAPIWTLYAAGLEPRNFEKTVAAKLHNLAIDPQNFTKMVWATNYNRLASEVMFTLFFTGSVFTPKAKLDEENIQSYLQRHFIEAFAFLVSRIKSEIPHVFDTCFLGIESMNEPNSGFYGYADLHQCPPHQELKLDETPTPIQSLRLGMGFPEEVDMYSVSIFGPSKIGRRWCDPEGTKAWVTENDNKDKHYGFKRSPDWKLGECIFAQHGVWDTITGELIMPDYFKVHPETGEYLDESTFINGPFLDFWLKFKQRMREIDEEMFIIMQPPVLQIPPVIKHNSEYLDDKTVVALHYYDGMSLLFQKWNRMLNVDTLGIMRGRYLNPVFGLVLGESNIRKSIQKQLKSMATESHQNVGYNVPVIFTETGMPFNMDNKKSYEDGNYTSQEAANDAILSALEREQLDFTYWCYNPDNCHDWGDLWNLEDFSIWSKDDLPGLQLQDGDTESTYSHSNSSINKELVREITHSYTDSNGKSSGNDWSSQLNIDLSGGVRAINAIIRPIPLLVNGDVNMCEFDMTSKSFHLEISNARFQSGEPSPSIIVIPEQHYSNNNFRIRVSSGDFELRQNPIMQWVEWNHSESSDKVVVMDVTAIDEYADDVIFKKNDCGSLKAFACGYLSTE</sequence>
<dbReference type="Gene3D" id="2.60.40.1180">
    <property type="entry name" value="Golgi alpha-mannosidase II"/>
    <property type="match status" value="1"/>
</dbReference>
<dbReference type="STRING" id="763406.A0A1E3NVD9"/>
<dbReference type="GeneID" id="30179227"/>
<dbReference type="PANTHER" id="PTHR31308:SF5">
    <property type="entry name" value="ERGOSTERYL-BETA-GLUCOSIDASE"/>
    <property type="match status" value="1"/>
</dbReference>
<dbReference type="OrthoDB" id="9971853at2759"/>
<dbReference type="EMBL" id="KV454001">
    <property type="protein sequence ID" value="ODQ49513.1"/>
    <property type="molecule type" value="Genomic_DNA"/>
</dbReference>
<dbReference type="InterPro" id="IPR017853">
    <property type="entry name" value="GH"/>
</dbReference>
<evidence type="ECO:0000313" key="6">
    <source>
        <dbReference type="EMBL" id="ODQ49513.1"/>
    </source>
</evidence>
<dbReference type="GO" id="GO:0005829">
    <property type="term" value="C:cytosol"/>
    <property type="evidence" value="ECO:0007669"/>
    <property type="project" value="EnsemblFungi"/>
</dbReference>
<evidence type="ECO:0000256" key="1">
    <source>
        <dbReference type="ARBA" id="ARBA00005641"/>
    </source>
</evidence>
<keyword evidence="3" id="KW-0326">Glycosidase</keyword>
<evidence type="ECO:0000259" key="5">
    <source>
        <dbReference type="Pfam" id="PF18564"/>
    </source>
</evidence>
<feature type="domain" description="Glycoside hydrolase family 5" evidence="4">
    <location>
        <begin position="79"/>
        <end position="141"/>
    </location>
</feature>
<organism evidence="6 7">
    <name type="scientific">Pichia membranifaciens NRRL Y-2026</name>
    <dbReference type="NCBI Taxonomy" id="763406"/>
    <lineage>
        <taxon>Eukaryota</taxon>
        <taxon>Fungi</taxon>
        <taxon>Dikarya</taxon>
        <taxon>Ascomycota</taxon>
        <taxon>Saccharomycotina</taxon>
        <taxon>Pichiomycetes</taxon>
        <taxon>Pichiales</taxon>
        <taxon>Pichiaceae</taxon>
        <taxon>Pichia</taxon>
    </lineage>
</organism>